<accession>A0A081KFU4</accession>
<dbReference type="GO" id="GO:0080120">
    <property type="term" value="P:CAAX-box protein maturation"/>
    <property type="evidence" value="ECO:0007669"/>
    <property type="project" value="UniProtKB-ARBA"/>
</dbReference>
<sequence>MYLPAQSVVPVLLMLTLVSCWCLPRYTTWLLAAISFAVGYGLDVITFEALPLIIIMMVSAWRLSMVQAVWLRWLFTGFLFLAAAVLLEKHFAPGFHNVLVWNDEPVKVGSTPFTLYLNADKPWPALAVLLFFMNPKQPIAFSLLQTGRQWHQASSLALLPIGLMLVVVIGLALSTGFIRWQPAWPEIAWLFLLNNLLITSLAEGALLRGFLQSMLIRHLGGDGWGTAVAIILPALIHSIAHYPASLPYMGLVFVASAFYGWIYQRSKSLEMAVLGQWLLNSCHFLLFSYPAAS</sequence>
<protein>
    <recommendedName>
        <fullName evidence="2">CAAX prenyl protease 2/Lysostaphin resistance protein A-like domain-containing protein</fullName>
    </recommendedName>
</protein>
<dbReference type="RefSeq" id="WP_020581734.1">
    <property type="nucleotide sequence ID" value="NZ_JOJP01000001.1"/>
</dbReference>
<feature type="transmembrane region" description="Helical" evidence="1">
    <location>
        <begin position="123"/>
        <end position="144"/>
    </location>
</feature>
<proteinExistence type="predicted"/>
<feature type="transmembrane region" description="Helical" evidence="1">
    <location>
        <begin position="156"/>
        <end position="181"/>
    </location>
</feature>
<feature type="domain" description="CAAX prenyl protease 2/Lysostaphin resistance protein A-like" evidence="2">
    <location>
        <begin position="188"/>
        <end position="281"/>
    </location>
</feature>
<feature type="transmembrane region" description="Helical" evidence="1">
    <location>
        <begin position="187"/>
        <end position="211"/>
    </location>
</feature>
<gene>
    <name evidence="3" type="ORF">GV64_21920</name>
</gene>
<keyword evidence="1" id="KW-0472">Membrane</keyword>
<evidence type="ECO:0000313" key="3">
    <source>
        <dbReference type="EMBL" id="KEI73020.1"/>
    </source>
</evidence>
<dbReference type="InterPro" id="IPR003675">
    <property type="entry name" value="Rce1/LyrA-like_dom"/>
</dbReference>
<feature type="transmembrane region" description="Helical" evidence="1">
    <location>
        <begin position="223"/>
        <end position="240"/>
    </location>
</feature>
<comment type="caution">
    <text evidence="3">The sequence shown here is derived from an EMBL/GenBank/DDBJ whole genome shotgun (WGS) entry which is preliminary data.</text>
</comment>
<dbReference type="STRING" id="305900.GV64_21920"/>
<dbReference type="eggNOG" id="COG1266">
    <property type="taxonomic scope" value="Bacteria"/>
</dbReference>
<organism evidence="3 4">
    <name type="scientific">Endozoicomonas elysicola</name>
    <dbReference type="NCBI Taxonomy" id="305900"/>
    <lineage>
        <taxon>Bacteria</taxon>
        <taxon>Pseudomonadati</taxon>
        <taxon>Pseudomonadota</taxon>
        <taxon>Gammaproteobacteria</taxon>
        <taxon>Oceanospirillales</taxon>
        <taxon>Endozoicomonadaceae</taxon>
        <taxon>Endozoicomonas</taxon>
    </lineage>
</organism>
<dbReference type="GO" id="GO:0004175">
    <property type="term" value="F:endopeptidase activity"/>
    <property type="evidence" value="ECO:0007669"/>
    <property type="project" value="UniProtKB-ARBA"/>
</dbReference>
<keyword evidence="4" id="KW-1185">Reference proteome</keyword>
<evidence type="ECO:0000313" key="4">
    <source>
        <dbReference type="Proteomes" id="UP000027997"/>
    </source>
</evidence>
<evidence type="ECO:0000256" key="1">
    <source>
        <dbReference type="SAM" id="Phobius"/>
    </source>
</evidence>
<feature type="transmembrane region" description="Helical" evidence="1">
    <location>
        <begin position="30"/>
        <end position="58"/>
    </location>
</feature>
<dbReference type="EMBL" id="JOJP01000001">
    <property type="protein sequence ID" value="KEI73020.1"/>
    <property type="molecule type" value="Genomic_DNA"/>
</dbReference>
<name>A0A081KFU4_9GAMM</name>
<feature type="transmembrane region" description="Helical" evidence="1">
    <location>
        <begin position="70"/>
        <end position="87"/>
    </location>
</feature>
<dbReference type="Pfam" id="PF02517">
    <property type="entry name" value="Rce1-like"/>
    <property type="match status" value="1"/>
</dbReference>
<reference evidence="3 4" key="1">
    <citation type="submission" date="2014-06" db="EMBL/GenBank/DDBJ databases">
        <title>Whole Genome Sequences of Three Symbiotic Endozoicomonas Bacteria.</title>
        <authorList>
            <person name="Neave M.J."/>
            <person name="Apprill A."/>
            <person name="Voolstra C.R."/>
        </authorList>
    </citation>
    <scope>NUCLEOTIDE SEQUENCE [LARGE SCALE GENOMIC DNA]</scope>
    <source>
        <strain evidence="3 4">DSM 22380</strain>
    </source>
</reference>
<keyword evidence="1" id="KW-1133">Transmembrane helix</keyword>
<keyword evidence="1" id="KW-0812">Transmembrane</keyword>
<dbReference type="Proteomes" id="UP000027997">
    <property type="component" value="Unassembled WGS sequence"/>
</dbReference>
<dbReference type="AlphaFoldDB" id="A0A081KFU4"/>
<evidence type="ECO:0000259" key="2">
    <source>
        <dbReference type="Pfam" id="PF02517"/>
    </source>
</evidence>
<feature type="transmembrane region" description="Helical" evidence="1">
    <location>
        <begin position="246"/>
        <end position="262"/>
    </location>
</feature>